<sequence length="919" mass="98921">MEFRVLGPLEVLHDGVEVPLRGPLQRRALAVLILDAGLTVPMHRFIAAMWDGEPPATARRQVQNTVAALRRALAAADPIEQAGDGYRLLHARSDLSLFKAEVAQAKSASDAESAAQLLTTALERWRGPVLAGHGGDLIASIGVGLEESRLDAAEARFDALLALGRHRETVDELRAAAAAHPHRQQFTGRLMLALYRCGDAATALRAYEDLRARLADELGIDPDRTLRETHTAILREDPGLDLHSAPVPPATQSDSRISPALLPAALPGFTGREVELDRLRALAEGDANLVVVAGTGGIGKTTLAVHWARKAADRFPDGQLYADLQGFDPHGAAVRPESVVRRFLEAFGIPAERLPDSVAAQLDLYRNMLADRRVLVVLDNAEDAAQVRPLLPGGPGNFTLATSRNLLTGLAVTEGADLVKLDVLDREQATLMLEQRVGAARVAAEPDAVQRIIAVCGGLPLALAILATRAATQPRFPLGHFADQLDGVEDGLGAFAEDDPLTDVRAVFSWSIASLGDEAARLFRLLGLHPGPHCTLAAAASLAGRPIAAVRPLLSRLLAASLIGEPLPDRYTVHDLLRVYAGELAAENPEEAAEATGRMLDHYLRSGCVAAELVTPRGRVPDLGRVPPGVLVVPFPDRPAALAWLAAEYPVVLNLIEQSADDAAWNLAWTTVTYLNNRARRLEIIRTQRRALSAAERLRDVSKQLYSHRMIANQSIYTGDTDASEEHLGRALALCEAADDLDRGNVNHHFALFVLNVKADYAKALEHERVALEAFKAAGSELGQADARNGIGRLLAHLDLPERLDEALASCEEAIALLEGLGNQEAQIQVWDSIAYIHHRSGRTAEAFAVFERAIAIARSLNAVTNEAEVFVSLGRVYADLGRTAEARASWVWASEILEASEPFGAANIRKMIDGLPNA</sequence>
<dbReference type="InterPro" id="IPR011990">
    <property type="entry name" value="TPR-like_helical_dom_sf"/>
</dbReference>
<dbReference type="CDD" id="cd15831">
    <property type="entry name" value="BTAD"/>
    <property type="match status" value="1"/>
</dbReference>
<dbReference type="SMART" id="SM01043">
    <property type="entry name" value="BTAD"/>
    <property type="match status" value="1"/>
</dbReference>
<dbReference type="Gene3D" id="3.40.50.300">
    <property type="entry name" value="P-loop containing nucleotide triphosphate hydrolases"/>
    <property type="match status" value="1"/>
</dbReference>
<feature type="domain" description="OmpR/PhoB-type" evidence="5">
    <location>
        <begin position="15"/>
        <end position="88"/>
    </location>
</feature>
<dbReference type="GO" id="GO:0003677">
    <property type="term" value="F:DNA binding"/>
    <property type="evidence" value="ECO:0007669"/>
    <property type="project" value="UniProtKB-KW"/>
</dbReference>
<dbReference type="InterPro" id="IPR019734">
    <property type="entry name" value="TPR_rpt"/>
</dbReference>
<dbReference type="GO" id="GO:0000160">
    <property type="term" value="P:phosphorelay signal transduction system"/>
    <property type="evidence" value="ECO:0007669"/>
    <property type="project" value="InterPro"/>
</dbReference>
<dbReference type="Pfam" id="PF03704">
    <property type="entry name" value="BTAD"/>
    <property type="match status" value="1"/>
</dbReference>
<dbReference type="STRING" id="58114.SAMN05216270_1134"/>
<evidence type="ECO:0000256" key="4">
    <source>
        <dbReference type="ARBA" id="ARBA00023163"/>
    </source>
</evidence>
<dbReference type="PANTHER" id="PTHR35807">
    <property type="entry name" value="TRANSCRIPTIONAL REGULATOR REDD-RELATED"/>
    <property type="match status" value="1"/>
</dbReference>
<dbReference type="SUPFAM" id="SSF52540">
    <property type="entry name" value="P-loop containing nucleoside triphosphate hydrolases"/>
    <property type="match status" value="1"/>
</dbReference>
<evidence type="ECO:0000259" key="6">
    <source>
        <dbReference type="SMART" id="SM01043"/>
    </source>
</evidence>
<evidence type="ECO:0000313" key="7">
    <source>
        <dbReference type="EMBL" id="SDE11184.1"/>
    </source>
</evidence>
<evidence type="ECO:0000259" key="5">
    <source>
        <dbReference type="SMART" id="SM00862"/>
    </source>
</evidence>
<reference evidence="8" key="1">
    <citation type="submission" date="2016-10" db="EMBL/GenBank/DDBJ databases">
        <authorList>
            <person name="Varghese N."/>
            <person name="Submissions S."/>
        </authorList>
    </citation>
    <scope>NUCLEOTIDE SEQUENCE [LARGE SCALE GENOMIC DNA]</scope>
    <source>
        <strain evidence="8">CGMCC 4.3516</strain>
    </source>
</reference>
<dbReference type="Proteomes" id="UP000198949">
    <property type="component" value="Unassembled WGS sequence"/>
</dbReference>
<dbReference type="InterPro" id="IPR001867">
    <property type="entry name" value="OmpR/PhoB-type_DNA-bd"/>
</dbReference>
<proteinExistence type="inferred from homology"/>
<dbReference type="SUPFAM" id="SSF46894">
    <property type="entry name" value="C-terminal effector domain of the bipartite response regulators"/>
    <property type="match status" value="1"/>
</dbReference>
<feature type="domain" description="Bacterial transcriptional activator" evidence="6">
    <location>
        <begin position="93"/>
        <end position="234"/>
    </location>
</feature>
<dbReference type="InterPro" id="IPR016032">
    <property type="entry name" value="Sig_transdc_resp-reg_C-effctor"/>
</dbReference>
<dbReference type="PANTHER" id="PTHR35807:SF1">
    <property type="entry name" value="TRANSCRIPTIONAL REGULATOR REDD"/>
    <property type="match status" value="1"/>
</dbReference>
<gene>
    <name evidence="7" type="ORF">SAMN05216270_1134</name>
</gene>
<comment type="similarity">
    <text evidence="1">Belongs to the AfsR/DnrI/RedD regulatory family.</text>
</comment>
<dbReference type="GO" id="GO:0043531">
    <property type="term" value="F:ADP binding"/>
    <property type="evidence" value="ECO:0007669"/>
    <property type="project" value="InterPro"/>
</dbReference>
<organism evidence="7 8">
    <name type="scientific">Glycomyces harbinensis</name>
    <dbReference type="NCBI Taxonomy" id="58114"/>
    <lineage>
        <taxon>Bacteria</taxon>
        <taxon>Bacillati</taxon>
        <taxon>Actinomycetota</taxon>
        <taxon>Actinomycetes</taxon>
        <taxon>Glycomycetales</taxon>
        <taxon>Glycomycetaceae</taxon>
        <taxon>Glycomyces</taxon>
    </lineage>
</organism>
<dbReference type="InterPro" id="IPR036388">
    <property type="entry name" value="WH-like_DNA-bd_sf"/>
</dbReference>
<keyword evidence="2" id="KW-0805">Transcription regulation</keyword>
<dbReference type="GO" id="GO:0006355">
    <property type="term" value="P:regulation of DNA-templated transcription"/>
    <property type="evidence" value="ECO:0007669"/>
    <property type="project" value="InterPro"/>
</dbReference>
<dbReference type="RefSeq" id="WP_091038876.1">
    <property type="nucleotide sequence ID" value="NZ_FNAD01000013.1"/>
</dbReference>
<dbReference type="SMART" id="SM00028">
    <property type="entry name" value="TPR"/>
    <property type="match status" value="4"/>
</dbReference>
<evidence type="ECO:0000256" key="2">
    <source>
        <dbReference type="ARBA" id="ARBA00023015"/>
    </source>
</evidence>
<name>A0A1G7A8H5_9ACTN</name>
<dbReference type="InterPro" id="IPR027417">
    <property type="entry name" value="P-loop_NTPase"/>
</dbReference>
<accession>A0A1G7A8H5</accession>
<dbReference type="InterPro" id="IPR005158">
    <property type="entry name" value="BTAD"/>
</dbReference>
<dbReference type="SUPFAM" id="SSF48452">
    <property type="entry name" value="TPR-like"/>
    <property type="match status" value="2"/>
</dbReference>
<dbReference type="SMART" id="SM00862">
    <property type="entry name" value="Trans_reg_C"/>
    <property type="match status" value="1"/>
</dbReference>
<dbReference type="PRINTS" id="PR00364">
    <property type="entry name" value="DISEASERSIST"/>
</dbReference>
<protein>
    <submittedName>
        <fullName evidence="7">DNA-binding transcriptional activator of the SARP family</fullName>
    </submittedName>
</protein>
<keyword evidence="8" id="KW-1185">Reference proteome</keyword>
<dbReference type="Gene3D" id="1.10.10.10">
    <property type="entry name" value="Winged helix-like DNA-binding domain superfamily/Winged helix DNA-binding domain"/>
    <property type="match status" value="1"/>
</dbReference>
<dbReference type="InterPro" id="IPR051677">
    <property type="entry name" value="AfsR-DnrI-RedD_regulator"/>
</dbReference>
<dbReference type="Gene3D" id="1.25.40.10">
    <property type="entry name" value="Tetratricopeptide repeat domain"/>
    <property type="match status" value="2"/>
</dbReference>
<keyword evidence="4" id="KW-0804">Transcription</keyword>
<keyword evidence="3 7" id="KW-0238">DNA-binding</keyword>
<dbReference type="OrthoDB" id="7628974at2"/>
<dbReference type="AlphaFoldDB" id="A0A1G7A8H5"/>
<evidence type="ECO:0000256" key="1">
    <source>
        <dbReference type="ARBA" id="ARBA00005820"/>
    </source>
</evidence>
<dbReference type="EMBL" id="FNAD01000013">
    <property type="protein sequence ID" value="SDE11184.1"/>
    <property type="molecule type" value="Genomic_DNA"/>
</dbReference>
<evidence type="ECO:0000313" key="8">
    <source>
        <dbReference type="Proteomes" id="UP000198949"/>
    </source>
</evidence>
<evidence type="ECO:0000256" key="3">
    <source>
        <dbReference type="ARBA" id="ARBA00023125"/>
    </source>
</evidence>
<dbReference type="Pfam" id="PF13424">
    <property type="entry name" value="TPR_12"/>
    <property type="match status" value="1"/>
</dbReference>